<reference evidence="2" key="1">
    <citation type="submission" date="2021-09" db="EMBL/GenBank/DDBJ databases">
        <authorList>
            <consortium name="Pathogen Informatics"/>
        </authorList>
    </citation>
    <scope>NUCLEOTIDE SEQUENCE</scope>
</reference>
<dbReference type="Pfam" id="PF14701">
    <property type="entry name" value="hDGE_amylase"/>
    <property type="match status" value="1"/>
</dbReference>
<evidence type="ECO:0000259" key="1">
    <source>
        <dbReference type="Pfam" id="PF14701"/>
    </source>
</evidence>
<dbReference type="PANTHER" id="PTHR10569:SF2">
    <property type="entry name" value="GLYCOGEN DEBRANCHING ENZYME"/>
    <property type="match status" value="1"/>
</dbReference>
<dbReference type="GO" id="GO:0004135">
    <property type="term" value="F:amylo-alpha-1,6-glucosidase activity"/>
    <property type="evidence" value="ECO:0007669"/>
    <property type="project" value="InterPro"/>
</dbReference>
<dbReference type="Proteomes" id="UP000746747">
    <property type="component" value="Unassembled WGS sequence"/>
</dbReference>
<dbReference type="InterPro" id="IPR017853">
    <property type="entry name" value="GH"/>
</dbReference>
<dbReference type="AlphaFoldDB" id="A0A8J2MQ87"/>
<evidence type="ECO:0000313" key="3">
    <source>
        <dbReference type="Proteomes" id="UP000746747"/>
    </source>
</evidence>
<dbReference type="OrthoDB" id="10248904at2759"/>
<protein>
    <recommendedName>
        <fullName evidence="1">Glycogen debranching enzyme glucanotransferase domain-containing protein</fullName>
    </recommendedName>
</protein>
<feature type="non-terminal residue" evidence="2">
    <location>
        <position position="1"/>
    </location>
</feature>
<organism evidence="2 3">
    <name type="scientific">Cercopithifilaria johnstoni</name>
    <dbReference type="NCBI Taxonomy" id="2874296"/>
    <lineage>
        <taxon>Eukaryota</taxon>
        <taxon>Metazoa</taxon>
        <taxon>Ecdysozoa</taxon>
        <taxon>Nematoda</taxon>
        <taxon>Chromadorea</taxon>
        <taxon>Rhabditida</taxon>
        <taxon>Spirurina</taxon>
        <taxon>Spiruromorpha</taxon>
        <taxon>Filarioidea</taxon>
        <taxon>Onchocercidae</taxon>
        <taxon>Cercopithifilaria</taxon>
    </lineage>
</organism>
<proteinExistence type="predicted"/>
<dbReference type="InterPro" id="IPR010401">
    <property type="entry name" value="AGL/Gdb1"/>
</dbReference>
<dbReference type="InterPro" id="IPR032792">
    <property type="entry name" value="AGL_glucanoTrfase"/>
</dbReference>
<evidence type="ECO:0000313" key="2">
    <source>
        <dbReference type="EMBL" id="CAG9536367.1"/>
    </source>
</evidence>
<feature type="domain" description="Glycogen debranching enzyme glucanotransferase" evidence="1">
    <location>
        <begin position="123"/>
        <end position="555"/>
    </location>
</feature>
<name>A0A8J2MQ87_9BILA</name>
<comment type="caution">
    <text evidence="2">The sequence shown here is derived from an EMBL/GenBank/DDBJ whole genome shotgun (WGS) entry which is preliminary data.</text>
</comment>
<dbReference type="EMBL" id="CAKAEH010001447">
    <property type="protein sequence ID" value="CAG9536367.1"/>
    <property type="molecule type" value="Genomic_DNA"/>
</dbReference>
<keyword evidence="3" id="KW-1185">Reference proteome</keyword>
<dbReference type="Gene3D" id="3.20.20.80">
    <property type="entry name" value="Glycosidases"/>
    <property type="match status" value="2"/>
</dbReference>
<accession>A0A8J2MQ87</accession>
<sequence length="671" mass="77263">MCLTEAINCLKTNDNEENQKPETRIITLNYGENLESSVFRFQKGWTVRFVRGTNLLGRNIDVFTSISGKISWKEGADEFATFAEIKCEESGAFSYHFIVDNESKPAGNGYILVMPVLSLNEQPLRLNAITCITHISKLLGSLNMWEERLKVASKAEYNMIHFTPVQELGISNSSYCIADPMKLNPNFSTTEKHYTYDDLAILIQTLENDYHLLSMQDVVWNHAARNALWLLEHPQCAYNLKNSPHLRPAYILDRLLYHFGIDIMNGKYKNRNLNKEINTDEHLRTILDILRNEILPELRIHEFFQVNVEKLVGDFEKYVKEGPSSEVRDEMLESKPGPYWNRFGFIVDMNHANKIFNRKRSDAGDEEDRQRKCLEAFRGHLQFLNQRALETSAGIYENILQACAGHISYERIDHSGPRRSELTEDCGLVVQYFVQPFPSLTTWKDEEKFAYDDEKAEKIMACNGWVMNDNPLLNFAHYPSQVYLMRHLVCWGDCIKLNYGEKPEDCPYLWDLMKRYTQLCAKIFHALRIDNCHSTPMHVAEYLLKAAREIRPNIYVTAELFTQSEDLDNIFVNRLGITSLIREAQNAPISFEQGRLIYRFGGDVLGGFIQKTIQDATSCVAPALFFDQTHDNPTALEKRSVYDYVPTAAMLAMANCGIGSVRGYDELVPYK</sequence>
<dbReference type="GO" id="GO:0005980">
    <property type="term" value="P:glycogen catabolic process"/>
    <property type="evidence" value="ECO:0007669"/>
    <property type="project" value="InterPro"/>
</dbReference>
<dbReference type="SUPFAM" id="SSF51445">
    <property type="entry name" value="(Trans)glycosidases"/>
    <property type="match status" value="1"/>
</dbReference>
<dbReference type="PANTHER" id="PTHR10569">
    <property type="entry name" value="GLYCOGEN DEBRANCHING ENZYME"/>
    <property type="match status" value="1"/>
</dbReference>
<dbReference type="CDD" id="cd11327">
    <property type="entry name" value="AmyAc_Glg_debranch_2"/>
    <property type="match status" value="1"/>
</dbReference>
<gene>
    <name evidence="2" type="ORF">CJOHNSTONI_LOCUS6296</name>
</gene>
<dbReference type="FunFam" id="3.20.20.80:FF:000070">
    <property type="entry name" value="GDB1p Glycogen debranching enzyme"/>
    <property type="match status" value="1"/>
</dbReference>
<dbReference type="GO" id="GO:0004134">
    <property type="term" value="F:4-alpha-glucanotransferase activity"/>
    <property type="evidence" value="ECO:0007669"/>
    <property type="project" value="InterPro"/>
</dbReference>